<dbReference type="InterPro" id="IPR001752">
    <property type="entry name" value="Kinesin_motor_dom"/>
</dbReference>
<dbReference type="PANTHER" id="PTHR47971:SF8">
    <property type="entry name" value="KINESIN-LIKE PROTEIN"/>
    <property type="match status" value="1"/>
</dbReference>
<organism evidence="11 12">
    <name type="scientific">Tropilaelaps mercedesae</name>
    <dbReference type="NCBI Taxonomy" id="418985"/>
    <lineage>
        <taxon>Eukaryota</taxon>
        <taxon>Metazoa</taxon>
        <taxon>Ecdysozoa</taxon>
        <taxon>Arthropoda</taxon>
        <taxon>Chelicerata</taxon>
        <taxon>Arachnida</taxon>
        <taxon>Acari</taxon>
        <taxon>Parasitiformes</taxon>
        <taxon>Mesostigmata</taxon>
        <taxon>Gamasina</taxon>
        <taxon>Dermanyssoidea</taxon>
        <taxon>Laelapidae</taxon>
        <taxon>Tropilaelaps</taxon>
    </lineage>
</organism>
<gene>
    <name evidence="11" type="ORF">BIW11_13604</name>
</gene>
<evidence type="ECO:0000256" key="5">
    <source>
        <dbReference type="ARBA" id="ARBA00022840"/>
    </source>
</evidence>
<dbReference type="GO" id="GO:0008017">
    <property type="term" value="F:microtubule binding"/>
    <property type="evidence" value="ECO:0007669"/>
    <property type="project" value="InterPro"/>
</dbReference>
<dbReference type="Gene3D" id="3.40.850.10">
    <property type="entry name" value="Kinesin motor domain"/>
    <property type="match status" value="1"/>
</dbReference>
<feature type="binding site" evidence="8">
    <location>
        <begin position="340"/>
        <end position="347"/>
    </location>
    <ligand>
        <name>ATP</name>
        <dbReference type="ChEBI" id="CHEBI:30616"/>
    </ligand>
</feature>
<evidence type="ECO:0000256" key="3">
    <source>
        <dbReference type="ARBA" id="ARBA00022701"/>
    </source>
</evidence>
<evidence type="ECO:0000256" key="6">
    <source>
        <dbReference type="ARBA" id="ARBA00023175"/>
    </source>
</evidence>
<proteinExistence type="inferred from homology"/>
<feature type="compositionally biased region" description="Basic residues" evidence="9">
    <location>
        <begin position="193"/>
        <end position="202"/>
    </location>
</feature>
<dbReference type="InterPro" id="IPR027640">
    <property type="entry name" value="Kinesin-like_fam"/>
</dbReference>
<dbReference type="EMBL" id="MNPL01029303">
    <property type="protein sequence ID" value="OQR67300.1"/>
    <property type="molecule type" value="Genomic_DNA"/>
</dbReference>
<evidence type="ECO:0000256" key="9">
    <source>
        <dbReference type="SAM" id="MobiDB-lite"/>
    </source>
</evidence>
<dbReference type="PROSITE" id="PS50067">
    <property type="entry name" value="KINESIN_MOTOR_2"/>
    <property type="match status" value="1"/>
</dbReference>
<keyword evidence="5 8" id="KW-0067">ATP-binding</keyword>
<evidence type="ECO:0000256" key="8">
    <source>
        <dbReference type="PROSITE-ProRule" id="PRU00283"/>
    </source>
</evidence>
<keyword evidence="2" id="KW-0963">Cytoplasm</keyword>
<evidence type="ECO:0000256" key="2">
    <source>
        <dbReference type="ARBA" id="ARBA00022490"/>
    </source>
</evidence>
<dbReference type="OrthoDB" id="3176171at2759"/>
<dbReference type="PANTHER" id="PTHR47971">
    <property type="entry name" value="KINESIN-RELATED PROTEIN 6"/>
    <property type="match status" value="1"/>
</dbReference>
<dbReference type="InParanoid" id="A0A1V9X133"/>
<protein>
    <submittedName>
        <fullName evidence="11">Kinesin protein Klp10A-like</fullName>
    </submittedName>
</protein>
<dbReference type="SMART" id="SM00129">
    <property type="entry name" value="KISc"/>
    <property type="match status" value="1"/>
</dbReference>
<keyword evidence="4 8" id="KW-0547">Nucleotide-binding</keyword>
<reference evidence="11 12" key="1">
    <citation type="journal article" date="2017" name="Gigascience">
        <title>Draft genome of the honey bee ectoparasitic mite, Tropilaelaps mercedesae, is shaped by the parasitic life history.</title>
        <authorList>
            <person name="Dong X."/>
            <person name="Armstrong S.D."/>
            <person name="Xia D."/>
            <person name="Makepeace B.L."/>
            <person name="Darby A.C."/>
            <person name="Kadowaki T."/>
        </authorList>
    </citation>
    <scope>NUCLEOTIDE SEQUENCE [LARGE SCALE GENOMIC DNA]</scope>
    <source>
        <strain evidence="11">Wuxi-XJTLU</strain>
    </source>
</reference>
<evidence type="ECO:0000259" key="10">
    <source>
        <dbReference type="PROSITE" id="PS50067"/>
    </source>
</evidence>
<keyword evidence="3" id="KW-0493">Microtubule</keyword>
<evidence type="ECO:0000256" key="7">
    <source>
        <dbReference type="ARBA" id="ARBA00023212"/>
    </source>
</evidence>
<dbReference type="InterPro" id="IPR027417">
    <property type="entry name" value="P-loop_NTPase"/>
</dbReference>
<comment type="subcellular location">
    <subcellularLocation>
        <location evidence="1">Cytoplasm</location>
        <location evidence="1">Cytoskeleton</location>
    </subcellularLocation>
</comment>
<dbReference type="Proteomes" id="UP000192247">
    <property type="component" value="Unassembled WGS sequence"/>
</dbReference>
<comment type="similarity">
    <text evidence="8">Belongs to the TRAFAC class myosin-kinesin ATPase superfamily. Kinesin family.</text>
</comment>
<comment type="caution">
    <text evidence="11">The sequence shown here is derived from an EMBL/GenBank/DDBJ whole genome shotgun (WGS) entry which is preliminary data.</text>
</comment>
<evidence type="ECO:0000256" key="1">
    <source>
        <dbReference type="ARBA" id="ARBA00004245"/>
    </source>
</evidence>
<accession>A0A1V9X133</accession>
<name>A0A1V9X133_9ACAR</name>
<dbReference type="GO" id="GO:0007018">
    <property type="term" value="P:microtubule-based movement"/>
    <property type="evidence" value="ECO:0007669"/>
    <property type="project" value="InterPro"/>
</dbReference>
<dbReference type="GO" id="GO:0005524">
    <property type="term" value="F:ATP binding"/>
    <property type="evidence" value="ECO:0007669"/>
    <property type="project" value="UniProtKB-UniRule"/>
</dbReference>
<keyword evidence="7" id="KW-0206">Cytoskeleton</keyword>
<sequence>MFSWFVEYSSETHVEQIGTSAPKKALQRNFGDFAGEVGGNLNGEGNAYRGPYKVHGSHHKRSRRATLPETKALTDASSLDSIPTISESIGSRQASLVRLRGSGGALHLPSLELNNNVVRRSLSQAARGLRKYSKETGTDVGDADEDAFEQLKDVGRRKSMKVTLVESSFDEEMVKHGELEKVSSTLRKIESIHRKREKRRQRQKEELEHLRSQRSRAEFGDNQQLHDMIQAYKATLPPQPSGIYDEQLNLAICVAVRKRPLSNREVAMRVVDVVTTQSDTVIVHEPKLKVDLSRSIDNIKFRFDFAFDEDCDNVTVYRCTTWPLIRSVFDGSMATCFAYGQTGSGKTYTMGGQGQMKGLYTLAAADIFNMLAMDVNELLKARVSFFEIYGSKARSRWHVSIFCPRHLAFSLCANAPA</sequence>
<feature type="domain" description="Kinesin motor" evidence="10">
    <location>
        <begin position="251"/>
        <end position="417"/>
    </location>
</feature>
<dbReference type="GO" id="GO:0007019">
    <property type="term" value="P:microtubule depolymerization"/>
    <property type="evidence" value="ECO:0007669"/>
    <property type="project" value="TreeGrafter"/>
</dbReference>
<keyword evidence="6 8" id="KW-0505">Motor protein</keyword>
<feature type="compositionally biased region" description="Basic and acidic residues" evidence="9">
    <location>
        <begin position="203"/>
        <end position="219"/>
    </location>
</feature>
<dbReference type="AlphaFoldDB" id="A0A1V9X133"/>
<dbReference type="STRING" id="418985.A0A1V9X133"/>
<dbReference type="InterPro" id="IPR036961">
    <property type="entry name" value="Kinesin_motor_dom_sf"/>
</dbReference>
<evidence type="ECO:0000313" key="11">
    <source>
        <dbReference type="EMBL" id="OQR67300.1"/>
    </source>
</evidence>
<dbReference type="GO" id="GO:0003777">
    <property type="term" value="F:microtubule motor activity"/>
    <property type="evidence" value="ECO:0007669"/>
    <property type="project" value="InterPro"/>
</dbReference>
<evidence type="ECO:0000256" key="4">
    <source>
        <dbReference type="ARBA" id="ARBA00022741"/>
    </source>
</evidence>
<feature type="region of interest" description="Disordered" evidence="9">
    <location>
        <begin position="192"/>
        <end position="219"/>
    </location>
</feature>
<dbReference type="SUPFAM" id="SSF52540">
    <property type="entry name" value="P-loop containing nucleoside triphosphate hydrolases"/>
    <property type="match status" value="1"/>
</dbReference>
<dbReference type="GO" id="GO:0005874">
    <property type="term" value="C:microtubule"/>
    <property type="evidence" value="ECO:0007669"/>
    <property type="project" value="UniProtKB-KW"/>
</dbReference>
<dbReference type="Pfam" id="PF00225">
    <property type="entry name" value="Kinesin"/>
    <property type="match status" value="1"/>
</dbReference>
<keyword evidence="12" id="KW-1185">Reference proteome</keyword>
<evidence type="ECO:0000313" key="12">
    <source>
        <dbReference type="Proteomes" id="UP000192247"/>
    </source>
</evidence>